<comment type="caution">
    <text evidence="2">The sequence shown here is derived from an EMBL/GenBank/DDBJ whole genome shotgun (WGS) entry which is preliminary data.</text>
</comment>
<dbReference type="InterPro" id="IPR024445">
    <property type="entry name" value="Tnp_ISXO2-like"/>
</dbReference>
<dbReference type="AlphaFoldDB" id="A0AAE4BRX2"/>
<sequence>MKSDKSSSYTELSEKVESHVAKVIKNEAIEKELPWVDIAISNAKRWMLNTFHFVSQKHLQSYLDEFCYNFNRRYMRGELYDRLLVVCLSEE</sequence>
<protein>
    <recommendedName>
        <fullName evidence="1">ISXO2-like transposase domain-containing protein</fullName>
    </recommendedName>
</protein>
<dbReference type="EMBL" id="JAVDQD010000001">
    <property type="protein sequence ID" value="MDR6238300.1"/>
    <property type="molecule type" value="Genomic_DNA"/>
</dbReference>
<organism evidence="2 3">
    <name type="scientific">Aureibacter tunicatorum</name>
    <dbReference type="NCBI Taxonomy" id="866807"/>
    <lineage>
        <taxon>Bacteria</taxon>
        <taxon>Pseudomonadati</taxon>
        <taxon>Bacteroidota</taxon>
        <taxon>Cytophagia</taxon>
        <taxon>Cytophagales</taxon>
        <taxon>Persicobacteraceae</taxon>
        <taxon>Aureibacter</taxon>
    </lineage>
</organism>
<evidence type="ECO:0000313" key="3">
    <source>
        <dbReference type="Proteomes" id="UP001185092"/>
    </source>
</evidence>
<name>A0AAE4BRX2_9BACT</name>
<reference evidence="2" key="1">
    <citation type="submission" date="2023-07" db="EMBL/GenBank/DDBJ databases">
        <title>Genomic Encyclopedia of Type Strains, Phase IV (KMG-IV): sequencing the most valuable type-strain genomes for metagenomic binning, comparative biology and taxonomic classification.</title>
        <authorList>
            <person name="Goeker M."/>
        </authorList>
    </citation>
    <scope>NUCLEOTIDE SEQUENCE</scope>
    <source>
        <strain evidence="2">DSM 26174</strain>
    </source>
</reference>
<feature type="domain" description="ISXO2-like transposase" evidence="1">
    <location>
        <begin position="3"/>
        <end position="71"/>
    </location>
</feature>
<evidence type="ECO:0000259" key="1">
    <source>
        <dbReference type="Pfam" id="PF12762"/>
    </source>
</evidence>
<dbReference type="Pfam" id="PF12762">
    <property type="entry name" value="DDE_Tnp_IS1595"/>
    <property type="match status" value="1"/>
</dbReference>
<keyword evidence="3" id="KW-1185">Reference proteome</keyword>
<evidence type="ECO:0000313" key="2">
    <source>
        <dbReference type="EMBL" id="MDR6238300.1"/>
    </source>
</evidence>
<dbReference type="Proteomes" id="UP001185092">
    <property type="component" value="Unassembled WGS sequence"/>
</dbReference>
<accession>A0AAE4BRX2</accession>
<proteinExistence type="predicted"/>
<gene>
    <name evidence="2" type="ORF">HNQ88_001276</name>
</gene>